<evidence type="ECO:0000256" key="1">
    <source>
        <dbReference type="SAM" id="MobiDB-lite"/>
    </source>
</evidence>
<evidence type="ECO:0000313" key="3">
    <source>
        <dbReference type="Proteomes" id="UP001219525"/>
    </source>
</evidence>
<comment type="caution">
    <text evidence="2">The sequence shown here is derived from an EMBL/GenBank/DDBJ whole genome shotgun (WGS) entry which is preliminary data.</text>
</comment>
<keyword evidence="3" id="KW-1185">Reference proteome</keyword>
<evidence type="ECO:0000313" key="2">
    <source>
        <dbReference type="EMBL" id="KAJ7200818.1"/>
    </source>
</evidence>
<protein>
    <submittedName>
        <fullName evidence="2">Uncharacterized protein</fullName>
    </submittedName>
</protein>
<feature type="compositionally biased region" description="Basic residues" evidence="1">
    <location>
        <begin position="212"/>
        <end position="230"/>
    </location>
</feature>
<gene>
    <name evidence="2" type="ORF">GGX14DRAFT_400423</name>
</gene>
<dbReference type="AlphaFoldDB" id="A0AAD6V2V6"/>
<organism evidence="2 3">
    <name type="scientific">Mycena pura</name>
    <dbReference type="NCBI Taxonomy" id="153505"/>
    <lineage>
        <taxon>Eukaryota</taxon>
        <taxon>Fungi</taxon>
        <taxon>Dikarya</taxon>
        <taxon>Basidiomycota</taxon>
        <taxon>Agaricomycotina</taxon>
        <taxon>Agaricomycetes</taxon>
        <taxon>Agaricomycetidae</taxon>
        <taxon>Agaricales</taxon>
        <taxon>Marasmiineae</taxon>
        <taxon>Mycenaceae</taxon>
        <taxon>Mycena</taxon>
    </lineage>
</organism>
<dbReference type="EMBL" id="JARJCW010000061">
    <property type="protein sequence ID" value="KAJ7200818.1"/>
    <property type="molecule type" value="Genomic_DNA"/>
</dbReference>
<proteinExistence type="predicted"/>
<dbReference type="Proteomes" id="UP001219525">
    <property type="component" value="Unassembled WGS sequence"/>
</dbReference>
<feature type="region of interest" description="Disordered" evidence="1">
    <location>
        <begin position="139"/>
        <end position="262"/>
    </location>
</feature>
<sequence length="384" mass="40327">MAMAAAARKMPVLVAHMPSPVSTRDSNPVSARDSNQCAAAAHAQEHATAGSRCAHTKSCVGTGQHRRAAAVHAPDRRQWMRSSALWTRTRRSRGRAADVGQARIALGAGGRLCVCIGQAAGGRLRVCIGQATVHVLGKRRGVRASGSGNSGGQPPRMRRTSQRPSGSSSVLVARAKSCIDPRRTRQVPRRGSTAIGAPPPHTHGIGDSGRARCARRRARAHAGMRTRARGGQRAEGVGGVQKARRQTAQGARGACRGREGRRAAGGRLCPWPFGICLWAAAVPRDEQEAKKGGDVDVMAGKAGHEKWAKKETKMTTLSITIVMVVVVTLAEMATKVAEEGTQVEEAVVMAAAAAAMAEVGASHLIWPGYNNNNTSESGGGYGQY</sequence>
<accession>A0AAD6V2V6</accession>
<name>A0AAD6V2V6_9AGAR</name>
<reference evidence="2" key="1">
    <citation type="submission" date="2023-03" db="EMBL/GenBank/DDBJ databases">
        <title>Massive genome expansion in bonnet fungi (Mycena s.s.) driven by repeated elements and novel gene families across ecological guilds.</title>
        <authorList>
            <consortium name="Lawrence Berkeley National Laboratory"/>
            <person name="Harder C.B."/>
            <person name="Miyauchi S."/>
            <person name="Viragh M."/>
            <person name="Kuo A."/>
            <person name="Thoen E."/>
            <person name="Andreopoulos B."/>
            <person name="Lu D."/>
            <person name="Skrede I."/>
            <person name="Drula E."/>
            <person name="Henrissat B."/>
            <person name="Morin E."/>
            <person name="Kohler A."/>
            <person name="Barry K."/>
            <person name="LaButti K."/>
            <person name="Morin E."/>
            <person name="Salamov A."/>
            <person name="Lipzen A."/>
            <person name="Mereny Z."/>
            <person name="Hegedus B."/>
            <person name="Baldrian P."/>
            <person name="Stursova M."/>
            <person name="Weitz H."/>
            <person name="Taylor A."/>
            <person name="Grigoriev I.V."/>
            <person name="Nagy L.G."/>
            <person name="Martin F."/>
            <person name="Kauserud H."/>
        </authorList>
    </citation>
    <scope>NUCLEOTIDE SEQUENCE</scope>
    <source>
        <strain evidence="2">9144</strain>
    </source>
</reference>